<evidence type="ECO:0000313" key="1">
    <source>
        <dbReference type="EMBL" id="KAE8952163.1"/>
    </source>
</evidence>
<dbReference type="Proteomes" id="UP000429607">
    <property type="component" value="Unassembled WGS sequence"/>
</dbReference>
<feature type="non-terminal residue" evidence="1">
    <location>
        <position position="51"/>
    </location>
</feature>
<protein>
    <submittedName>
        <fullName evidence="1">Uncharacterized protein</fullName>
    </submittedName>
</protein>
<evidence type="ECO:0000313" key="2">
    <source>
        <dbReference type="Proteomes" id="UP000429607"/>
    </source>
</evidence>
<dbReference type="AlphaFoldDB" id="A0A6A3G5B7"/>
<reference evidence="1 2" key="1">
    <citation type="submission" date="2018-09" db="EMBL/GenBank/DDBJ databases">
        <title>Genomic investigation of the strawberry pathogen Phytophthora fragariae indicates pathogenicity is determined by transcriptional variation in three key races.</title>
        <authorList>
            <person name="Adams T.M."/>
            <person name="Armitage A.D."/>
            <person name="Sobczyk M.K."/>
            <person name="Bates H.J."/>
            <person name="Dunwell J.M."/>
            <person name="Nellist C.F."/>
            <person name="Harrison R.J."/>
        </authorList>
    </citation>
    <scope>NUCLEOTIDE SEQUENCE [LARGE SCALE GENOMIC DNA]</scope>
    <source>
        <strain evidence="1 2">SCRP249</strain>
    </source>
</reference>
<comment type="caution">
    <text evidence="1">The sequence shown here is derived from an EMBL/GenBank/DDBJ whole genome shotgun (WGS) entry which is preliminary data.</text>
</comment>
<dbReference type="EMBL" id="QXFV01011928">
    <property type="protein sequence ID" value="KAE8952163.1"/>
    <property type="molecule type" value="Genomic_DNA"/>
</dbReference>
<organism evidence="1 2">
    <name type="scientific">Phytophthora rubi</name>
    <dbReference type="NCBI Taxonomy" id="129364"/>
    <lineage>
        <taxon>Eukaryota</taxon>
        <taxon>Sar</taxon>
        <taxon>Stramenopiles</taxon>
        <taxon>Oomycota</taxon>
        <taxon>Peronosporomycetes</taxon>
        <taxon>Peronosporales</taxon>
        <taxon>Peronosporaceae</taxon>
        <taxon>Phytophthora</taxon>
    </lineage>
</organism>
<name>A0A6A3G5B7_9STRA</name>
<accession>A0A6A3G5B7</accession>
<gene>
    <name evidence="1" type="ORF">PR001_g33412</name>
</gene>
<proteinExistence type="predicted"/>
<sequence>MGTPPTYRPRVLARLALGEVARILLTDTLHIAPRRSQCFIKAFRLHTGRLK</sequence>